<dbReference type="GO" id="GO:0004722">
    <property type="term" value="F:protein serine/threonine phosphatase activity"/>
    <property type="evidence" value="ECO:0007669"/>
    <property type="project" value="UniProtKB-EC"/>
</dbReference>
<evidence type="ECO:0000259" key="11">
    <source>
        <dbReference type="PROSITE" id="PS51746"/>
    </source>
</evidence>
<dbReference type="CDD" id="cd00143">
    <property type="entry name" value="PP2Cc"/>
    <property type="match status" value="1"/>
</dbReference>
<proteinExistence type="inferred from homology"/>
<dbReference type="AlphaFoldDB" id="A0A2U1PQZ6"/>
<evidence type="ECO:0000256" key="3">
    <source>
        <dbReference type="ARBA" id="ARBA00013081"/>
    </source>
</evidence>
<feature type="region of interest" description="Disordered" evidence="10">
    <location>
        <begin position="61"/>
        <end position="82"/>
    </location>
</feature>
<organism evidence="12 13">
    <name type="scientific">Artemisia annua</name>
    <name type="common">Sweet wormwood</name>
    <dbReference type="NCBI Taxonomy" id="35608"/>
    <lineage>
        <taxon>Eukaryota</taxon>
        <taxon>Viridiplantae</taxon>
        <taxon>Streptophyta</taxon>
        <taxon>Embryophyta</taxon>
        <taxon>Tracheophyta</taxon>
        <taxon>Spermatophyta</taxon>
        <taxon>Magnoliopsida</taxon>
        <taxon>eudicotyledons</taxon>
        <taxon>Gunneridae</taxon>
        <taxon>Pentapetalae</taxon>
        <taxon>asterids</taxon>
        <taxon>campanulids</taxon>
        <taxon>Asterales</taxon>
        <taxon>Asteraceae</taxon>
        <taxon>Asteroideae</taxon>
        <taxon>Anthemideae</taxon>
        <taxon>Artemisiinae</taxon>
        <taxon>Artemisia</taxon>
    </lineage>
</organism>
<sequence length="947" mass="106907">MAGMCCGVVGETKTQTSVEQKNGRQRRQMDMDLGMDIRQLKFLAAAASDVIMPLPESTRKRRKVDTIQNGGNETTPKVCHHSVDTKRDELVGTSSETIIEDVSDKENSRFGLTVVCGRRRDLEDAVAVKPAFVNRDRDDLHFYGVYDGHGCSHVAMKCKDRMHEIVKEEVEKREETTEWKETMVKSFSRMDKDVTEWSSLASSSNCRCELQTPQCDAVGSTAVVAVVSEDKIVVSNCGDSRAVLCRNGVAIPLSTDHKPDRPDELERIEEAGGRVIYWDGARVLGVLAMSRAIGDNYLKPYVIPEPEVTVTERTAEDECLILASDGLWDVVSNDVACSVARMCLRSQEVPSPPRSPESELNVARDRQNIFKTYVRKSSRKTQMPVKLSDYEIDTKVKYNIDKHVNYSKLSTENYNFSTNLNKIIGPETYKKAAKNPKWIEAMNLEVEALNRNEIWIVTELPVGRKAIGGKWVFKIKYKSNGEVERYKARWVAKGCSKKEGVDYDETFSPVVKIVTVRCLLSVAVQHGWSVFQMDVNNAFLYGELDEDVYMCLPEGYSDVNDTRVCKLKKSLYGLKQAPRKWNENLTSVLIENGFEQSKNDFSLFIKNKNGIFIALLVYVDDIVITGNNVQAINEVKNFMSSKFLIKDLGKLKYFLGIEVLNYDGNMFLTQRKYCLEVLAEFGMLACKPCNAQIETKECSAKPDQVIVDIPLTGITNYQKLVGKLIYLTHTRPDISYAVHVLSQFMHAPMQSHLKLAFRVLRYLKNAPGKGISFCKGNDLDLSVYVDSDWAKCIVTRKSVTEYCVFLGKSLVSWKSKKQSMLSKSSAEAEYRAMNTVICEVIWIQKILSELNIKTSLPVPIHCDNSSAIQITANPVFHEKTKHLEIELFFLREKVAAGVVRIVKVKSIDNVTDIFTKGLSVQEHNKFCDDLGLYDMYMAEIKGECSEG</sequence>
<evidence type="ECO:0000256" key="8">
    <source>
        <dbReference type="ARBA" id="ARBA00023211"/>
    </source>
</evidence>
<keyword evidence="4" id="KW-0479">Metal-binding</keyword>
<comment type="caution">
    <text evidence="12">The sequence shown here is derived from an EMBL/GenBank/DDBJ whole genome shotgun (WGS) entry which is preliminary data.</text>
</comment>
<dbReference type="FunFam" id="3.60.40.10:FF:000291">
    <property type="entry name" value="Protein phosphatase 2C 50"/>
    <property type="match status" value="1"/>
</dbReference>
<protein>
    <recommendedName>
        <fullName evidence="3">protein-serine/threonine phosphatase</fullName>
        <ecNumber evidence="3">3.1.3.16</ecNumber>
    </recommendedName>
</protein>
<dbReference type="PANTHER" id="PTHR11439:SF508">
    <property type="entry name" value="RNA-DIRECTED DNA POLYMERASE"/>
    <property type="match status" value="1"/>
</dbReference>
<keyword evidence="8" id="KW-0464">Manganese</keyword>
<evidence type="ECO:0000256" key="5">
    <source>
        <dbReference type="ARBA" id="ARBA00022801"/>
    </source>
</evidence>
<dbReference type="CDD" id="cd09272">
    <property type="entry name" value="RNase_HI_RT_Ty1"/>
    <property type="match status" value="1"/>
</dbReference>
<dbReference type="InterPro" id="IPR043502">
    <property type="entry name" value="DNA/RNA_pol_sf"/>
</dbReference>
<comment type="cofactor">
    <cofactor evidence="1">
        <name>Mn(2+)</name>
        <dbReference type="ChEBI" id="CHEBI:29035"/>
    </cofactor>
</comment>
<accession>A0A2U1PQZ6</accession>
<evidence type="ECO:0000256" key="9">
    <source>
        <dbReference type="RuleBase" id="RU003465"/>
    </source>
</evidence>
<dbReference type="GO" id="GO:0046872">
    <property type="term" value="F:metal ion binding"/>
    <property type="evidence" value="ECO:0007669"/>
    <property type="project" value="UniProtKB-KW"/>
</dbReference>
<dbReference type="SUPFAM" id="SSF81606">
    <property type="entry name" value="PP2C-like"/>
    <property type="match status" value="1"/>
</dbReference>
<dbReference type="Pfam" id="PF07727">
    <property type="entry name" value="RVT_2"/>
    <property type="match status" value="1"/>
</dbReference>
<feature type="compositionally biased region" description="Polar residues" evidence="10">
    <location>
        <begin position="66"/>
        <end position="75"/>
    </location>
</feature>
<feature type="domain" description="PPM-type phosphatase" evidence="11">
    <location>
        <begin position="109"/>
        <end position="409"/>
    </location>
</feature>
<evidence type="ECO:0000256" key="7">
    <source>
        <dbReference type="ARBA" id="ARBA00022912"/>
    </source>
</evidence>
<dbReference type="Gene3D" id="3.60.40.10">
    <property type="entry name" value="PPM-type phosphatase domain"/>
    <property type="match status" value="1"/>
</dbReference>
<dbReference type="EC" id="3.1.3.16" evidence="3"/>
<dbReference type="PROSITE" id="PS51746">
    <property type="entry name" value="PPM_2"/>
    <property type="match status" value="1"/>
</dbReference>
<evidence type="ECO:0000256" key="6">
    <source>
        <dbReference type="ARBA" id="ARBA00022842"/>
    </source>
</evidence>
<dbReference type="Pfam" id="PF00481">
    <property type="entry name" value="PP2C"/>
    <property type="match status" value="1"/>
</dbReference>
<keyword evidence="7 9" id="KW-0904">Protein phosphatase</keyword>
<evidence type="ECO:0000256" key="4">
    <source>
        <dbReference type="ARBA" id="ARBA00022723"/>
    </source>
</evidence>
<gene>
    <name evidence="12" type="ORF">CTI12_AA123430</name>
</gene>
<dbReference type="OrthoDB" id="414945at2759"/>
<evidence type="ECO:0000256" key="1">
    <source>
        <dbReference type="ARBA" id="ARBA00001936"/>
    </source>
</evidence>
<evidence type="ECO:0000313" key="12">
    <source>
        <dbReference type="EMBL" id="PWA88171.1"/>
    </source>
</evidence>
<dbReference type="PANTHER" id="PTHR11439">
    <property type="entry name" value="GAG-POL-RELATED RETROTRANSPOSON"/>
    <property type="match status" value="1"/>
</dbReference>
<keyword evidence="6" id="KW-0460">Magnesium</keyword>
<dbReference type="InterPro" id="IPR013103">
    <property type="entry name" value="RVT_2"/>
</dbReference>
<comment type="similarity">
    <text evidence="9">Belongs to the PP2C family.</text>
</comment>
<dbReference type="SUPFAM" id="SSF56672">
    <property type="entry name" value="DNA/RNA polymerases"/>
    <property type="match status" value="1"/>
</dbReference>
<dbReference type="InterPro" id="IPR001932">
    <property type="entry name" value="PPM-type_phosphatase-like_dom"/>
</dbReference>
<dbReference type="SMART" id="SM00332">
    <property type="entry name" value="PP2Cc"/>
    <property type="match status" value="1"/>
</dbReference>
<name>A0A2U1PQZ6_ARTAN</name>
<dbReference type="EMBL" id="PKPP01000839">
    <property type="protein sequence ID" value="PWA88171.1"/>
    <property type="molecule type" value="Genomic_DNA"/>
</dbReference>
<dbReference type="InterPro" id="IPR036457">
    <property type="entry name" value="PPM-type-like_dom_sf"/>
</dbReference>
<evidence type="ECO:0000313" key="13">
    <source>
        <dbReference type="Proteomes" id="UP000245207"/>
    </source>
</evidence>
<comment type="cofactor">
    <cofactor evidence="2">
        <name>Mg(2+)</name>
        <dbReference type="ChEBI" id="CHEBI:18420"/>
    </cofactor>
</comment>
<dbReference type="Proteomes" id="UP000245207">
    <property type="component" value="Unassembled WGS sequence"/>
</dbReference>
<dbReference type="InterPro" id="IPR000222">
    <property type="entry name" value="PP2C_BS"/>
</dbReference>
<evidence type="ECO:0000256" key="10">
    <source>
        <dbReference type="SAM" id="MobiDB-lite"/>
    </source>
</evidence>
<dbReference type="PROSITE" id="PS01032">
    <property type="entry name" value="PPM_1"/>
    <property type="match status" value="1"/>
</dbReference>
<dbReference type="STRING" id="35608.A0A2U1PQZ6"/>
<keyword evidence="5 9" id="KW-0378">Hydrolase</keyword>
<evidence type="ECO:0000256" key="2">
    <source>
        <dbReference type="ARBA" id="ARBA00001946"/>
    </source>
</evidence>
<reference evidence="12 13" key="1">
    <citation type="journal article" date="2018" name="Mol. Plant">
        <title>The genome of Artemisia annua provides insight into the evolution of Asteraceae family and artemisinin biosynthesis.</title>
        <authorList>
            <person name="Shen Q."/>
            <person name="Zhang L."/>
            <person name="Liao Z."/>
            <person name="Wang S."/>
            <person name="Yan T."/>
            <person name="Shi P."/>
            <person name="Liu M."/>
            <person name="Fu X."/>
            <person name="Pan Q."/>
            <person name="Wang Y."/>
            <person name="Lv Z."/>
            <person name="Lu X."/>
            <person name="Zhang F."/>
            <person name="Jiang W."/>
            <person name="Ma Y."/>
            <person name="Chen M."/>
            <person name="Hao X."/>
            <person name="Li L."/>
            <person name="Tang Y."/>
            <person name="Lv G."/>
            <person name="Zhou Y."/>
            <person name="Sun X."/>
            <person name="Brodelius P.E."/>
            <person name="Rose J.K.C."/>
            <person name="Tang K."/>
        </authorList>
    </citation>
    <scope>NUCLEOTIDE SEQUENCE [LARGE SCALE GENOMIC DNA]</scope>
    <source>
        <strain evidence="13">cv. Huhao1</strain>
        <tissue evidence="12">Leaf</tissue>
    </source>
</reference>
<keyword evidence="13" id="KW-1185">Reference proteome</keyword>